<feature type="binding site" evidence="6">
    <location>
        <position position="108"/>
    </location>
    <ligand>
        <name>S-adenosyl-L-methionine</name>
        <dbReference type="ChEBI" id="CHEBI:59789"/>
    </ligand>
</feature>
<comment type="catalytic activity">
    <reaction evidence="6">
        <text>pseudouridine(1915) in 23S rRNA + S-adenosyl-L-methionine = N(3)-methylpseudouridine(1915) in 23S rRNA + S-adenosyl-L-homocysteine + H(+)</text>
        <dbReference type="Rhea" id="RHEA:42752"/>
        <dbReference type="Rhea" id="RHEA-COMP:10221"/>
        <dbReference type="Rhea" id="RHEA-COMP:10222"/>
        <dbReference type="ChEBI" id="CHEBI:15378"/>
        <dbReference type="ChEBI" id="CHEBI:57856"/>
        <dbReference type="ChEBI" id="CHEBI:59789"/>
        <dbReference type="ChEBI" id="CHEBI:65314"/>
        <dbReference type="ChEBI" id="CHEBI:74486"/>
        <dbReference type="EC" id="2.1.1.177"/>
    </reaction>
</comment>
<dbReference type="NCBIfam" id="NF000985">
    <property type="entry name" value="PRK00103.1-3"/>
    <property type="match status" value="1"/>
</dbReference>
<dbReference type="OrthoDB" id="9806643at2"/>
<keyword evidence="3 6" id="KW-0808">Transferase</keyword>
<dbReference type="GO" id="GO:0070038">
    <property type="term" value="F:rRNA (pseudouridine-N3-)-methyltransferase activity"/>
    <property type="evidence" value="ECO:0007669"/>
    <property type="project" value="UniProtKB-UniRule"/>
</dbReference>
<dbReference type="PIRSF" id="PIRSF004505">
    <property type="entry name" value="MT_bac"/>
    <property type="match status" value="1"/>
</dbReference>
<keyword evidence="2 6" id="KW-0489">Methyltransferase</keyword>
<dbReference type="PANTHER" id="PTHR33603">
    <property type="entry name" value="METHYLTRANSFERASE"/>
    <property type="match status" value="1"/>
</dbReference>
<dbReference type="KEGG" id="jda:BW727_101658"/>
<dbReference type="InterPro" id="IPR029026">
    <property type="entry name" value="tRNA_m1G_MTases_N"/>
</dbReference>
<comment type="subunit">
    <text evidence="6">Homodimer.</text>
</comment>
<comment type="subcellular location">
    <subcellularLocation>
        <location evidence="6">Cytoplasm</location>
    </subcellularLocation>
</comment>
<dbReference type="NCBIfam" id="TIGR00246">
    <property type="entry name" value="tRNA_RlmH_YbeA"/>
    <property type="match status" value="1"/>
</dbReference>
<evidence type="ECO:0000256" key="4">
    <source>
        <dbReference type="ARBA" id="ARBA00022691"/>
    </source>
</evidence>
<dbReference type="RefSeq" id="WP_062471495.1">
    <property type="nucleotide sequence ID" value="NZ_BBYN01000030.1"/>
</dbReference>
<evidence type="ECO:0000256" key="6">
    <source>
        <dbReference type="HAMAP-Rule" id="MF_00658"/>
    </source>
</evidence>
<dbReference type="Gene3D" id="3.40.1280.10">
    <property type="match status" value="1"/>
</dbReference>
<comment type="function">
    <text evidence="6">Specifically methylates the pseudouridine at position 1915 (m3Psi1915) in 23S rRNA.</text>
</comment>
<feature type="binding site" evidence="6">
    <location>
        <begin position="127"/>
        <end position="132"/>
    </location>
    <ligand>
        <name>S-adenosyl-L-methionine</name>
        <dbReference type="ChEBI" id="CHEBI:59789"/>
    </ligand>
</feature>
<sequence>MNIKIIAVGKLKEKYLKQGIAEYVKRLGSYCKLEMIEVNDEKAPENLSEKEMELIKEKEGERILAKVSDQSYVFALAINGKQYESTAFADQINQLGIQGKSNITFIIGGSLGLSNQVLKRADQEISFGKLTFPHQLMRLVLVEQVYRAFRIMNGHAYHK</sequence>
<dbReference type="STRING" id="708126.BW727_101658"/>
<evidence type="ECO:0000256" key="1">
    <source>
        <dbReference type="ARBA" id="ARBA00022552"/>
    </source>
</evidence>
<accession>A0A1S6IR47</accession>
<evidence type="ECO:0000256" key="2">
    <source>
        <dbReference type="ARBA" id="ARBA00022603"/>
    </source>
</evidence>
<dbReference type="AlphaFoldDB" id="A0A1S6IR47"/>
<dbReference type="GO" id="GO:0005737">
    <property type="term" value="C:cytoplasm"/>
    <property type="evidence" value="ECO:0007669"/>
    <property type="project" value="UniProtKB-SubCell"/>
</dbReference>
<protein>
    <recommendedName>
        <fullName evidence="6">Ribosomal RNA large subunit methyltransferase H</fullName>
        <ecNumber evidence="6">2.1.1.177</ecNumber>
    </recommendedName>
    <alternativeName>
        <fullName evidence="6">23S rRNA (pseudouridine1915-N3)-methyltransferase</fullName>
    </alternativeName>
    <alternativeName>
        <fullName evidence="6">23S rRNA m3Psi1915 methyltransferase</fullName>
    </alternativeName>
    <alternativeName>
        <fullName evidence="6">rRNA (pseudouridine-N3-)-methyltransferase RlmH</fullName>
    </alternativeName>
</protein>
<evidence type="ECO:0000313" key="7">
    <source>
        <dbReference type="EMBL" id="AQS54023.1"/>
    </source>
</evidence>
<dbReference type="Pfam" id="PF02590">
    <property type="entry name" value="SPOUT_MTase"/>
    <property type="match status" value="1"/>
</dbReference>
<comment type="similarity">
    <text evidence="5 6">Belongs to the RNA methyltransferase RlmH family.</text>
</comment>
<keyword evidence="4 6" id="KW-0949">S-adenosyl-L-methionine</keyword>
<proteinExistence type="inferred from homology"/>
<keyword evidence="1 6" id="KW-0698">rRNA processing</keyword>
<dbReference type="SUPFAM" id="SSF75217">
    <property type="entry name" value="alpha/beta knot"/>
    <property type="match status" value="1"/>
</dbReference>
<evidence type="ECO:0000256" key="3">
    <source>
        <dbReference type="ARBA" id="ARBA00022679"/>
    </source>
</evidence>
<evidence type="ECO:0000256" key="5">
    <source>
        <dbReference type="ARBA" id="ARBA00038303"/>
    </source>
</evidence>
<reference evidence="7 8" key="1">
    <citation type="journal article" date="2014" name="Int. J. Syst. Evol. Microbiol.">
        <title>Jeotgalibaca dankookensis gen. nov., sp. nov., a member of the family Carnobacteriaceae, isolated from seujeot (Korean traditional food).</title>
        <authorList>
            <person name="Lee D.G."/>
            <person name="Trujillo M.E."/>
            <person name="Kang H."/>
            <person name="Ahn T.Y."/>
        </authorList>
    </citation>
    <scope>NUCLEOTIDE SEQUENCE [LARGE SCALE GENOMIC DNA]</scope>
    <source>
        <strain evidence="7 8">EX-07</strain>
    </source>
</reference>
<dbReference type="EMBL" id="CP019728">
    <property type="protein sequence ID" value="AQS54023.1"/>
    <property type="molecule type" value="Genomic_DNA"/>
</dbReference>
<dbReference type="InterPro" id="IPR029028">
    <property type="entry name" value="Alpha/beta_knot_MTases"/>
</dbReference>
<dbReference type="PANTHER" id="PTHR33603:SF1">
    <property type="entry name" value="RIBOSOMAL RNA LARGE SUBUNIT METHYLTRANSFERASE H"/>
    <property type="match status" value="1"/>
</dbReference>
<dbReference type="HAMAP" id="MF_00658">
    <property type="entry name" value="23SrRNA_methyltr_H"/>
    <property type="match status" value="1"/>
</dbReference>
<name>A0A1S6IR47_9LACT</name>
<organism evidence="7 8">
    <name type="scientific">Jeotgalibaca dankookensis</name>
    <dbReference type="NCBI Taxonomy" id="708126"/>
    <lineage>
        <taxon>Bacteria</taxon>
        <taxon>Bacillati</taxon>
        <taxon>Bacillota</taxon>
        <taxon>Bacilli</taxon>
        <taxon>Lactobacillales</taxon>
        <taxon>Carnobacteriaceae</taxon>
        <taxon>Jeotgalibaca</taxon>
    </lineage>
</organism>
<feature type="binding site" evidence="6">
    <location>
        <position position="76"/>
    </location>
    <ligand>
        <name>S-adenosyl-L-methionine</name>
        <dbReference type="ChEBI" id="CHEBI:59789"/>
    </ligand>
</feature>
<dbReference type="InterPro" id="IPR003742">
    <property type="entry name" value="RlmH-like"/>
</dbReference>
<dbReference type="CDD" id="cd18081">
    <property type="entry name" value="RlmH-like"/>
    <property type="match status" value="1"/>
</dbReference>
<dbReference type="Proteomes" id="UP000188993">
    <property type="component" value="Chromosome"/>
</dbReference>
<dbReference type="EC" id="2.1.1.177" evidence="6"/>
<gene>
    <name evidence="6 7" type="primary">rlmH</name>
    <name evidence="7" type="ORF">BW727_101658</name>
</gene>
<evidence type="ECO:0000313" key="8">
    <source>
        <dbReference type="Proteomes" id="UP000188993"/>
    </source>
</evidence>
<keyword evidence="8" id="KW-1185">Reference proteome</keyword>
<keyword evidence="6" id="KW-0963">Cytoplasm</keyword>